<dbReference type="InterPro" id="IPR050267">
    <property type="entry name" value="Anti-sigma-factor_SerPK"/>
</dbReference>
<dbReference type="PANTHER" id="PTHR35526:SF3">
    <property type="entry name" value="ANTI-SIGMA-F FACTOR RSBW"/>
    <property type="match status" value="1"/>
</dbReference>
<feature type="domain" description="Histidine kinase/HSP90-like ATPase" evidence="3">
    <location>
        <begin position="50"/>
        <end position="136"/>
    </location>
</feature>
<evidence type="ECO:0000256" key="2">
    <source>
        <dbReference type="SAM" id="MobiDB-lite"/>
    </source>
</evidence>
<reference evidence="5" key="1">
    <citation type="journal article" date="2019" name="Int. J. Syst. Evol. Microbiol.">
        <title>The Global Catalogue of Microorganisms (GCM) 10K type strain sequencing project: providing services to taxonomists for standard genome sequencing and annotation.</title>
        <authorList>
            <consortium name="The Broad Institute Genomics Platform"/>
            <consortium name="The Broad Institute Genome Sequencing Center for Infectious Disease"/>
            <person name="Wu L."/>
            <person name="Ma J."/>
        </authorList>
    </citation>
    <scope>NUCLEOTIDE SEQUENCE [LARGE SCALE GENOMIC DNA]</scope>
    <source>
        <strain evidence="5">NBRC 108565</strain>
    </source>
</reference>
<dbReference type="CDD" id="cd16936">
    <property type="entry name" value="HATPase_RsbW-like"/>
    <property type="match status" value="1"/>
</dbReference>
<keyword evidence="1" id="KW-0723">Serine/threonine-protein kinase</keyword>
<evidence type="ECO:0000313" key="5">
    <source>
        <dbReference type="Proteomes" id="UP001321475"/>
    </source>
</evidence>
<evidence type="ECO:0000256" key="1">
    <source>
        <dbReference type="ARBA" id="ARBA00022527"/>
    </source>
</evidence>
<dbReference type="InterPro" id="IPR003594">
    <property type="entry name" value="HATPase_dom"/>
</dbReference>
<sequence>MTAQLSESPVPAGFDEVARWALHSVHDLHAVRASVREAVRRENGERPAADSRGASAPQRALTVPGSADAVALVASELCSNALQHGGSIAIVRLCHGPEGYLLDVVDRSTARPPEVAGQRGPGEGGFGLLVASRLSAGLGWTVNGLVKHVWAMFPAPAPSRSPADGSTPGALLRHPVRGYTPLC</sequence>
<gene>
    <name evidence="4" type="ORF">GCM10025865_10380</name>
</gene>
<feature type="region of interest" description="Disordered" evidence="2">
    <location>
        <begin position="39"/>
        <end position="58"/>
    </location>
</feature>
<keyword evidence="1" id="KW-0808">Transferase</keyword>
<evidence type="ECO:0000313" key="4">
    <source>
        <dbReference type="EMBL" id="BDZ41739.1"/>
    </source>
</evidence>
<dbReference type="EMBL" id="AP027729">
    <property type="protein sequence ID" value="BDZ41739.1"/>
    <property type="molecule type" value="Genomic_DNA"/>
</dbReference>
<dbReference type="Proteomes" id="UP001321475">
    <property type="component" value="Chromosome"/>
</dbReference>
<organism evidence="4 5">
    <name type="scientific">Paraoerskovia sediminicola</name>
    <dbReference type="NCBI Taxonomy" id="1138587"/>
    <lineage>
        <taxon>Bacteria</taxon>
        <taxon>Bacillati</taxon>
        <taxon>Actinomycetota</taxon>
        <taxon>Actinomycetes</taxon>
        <taxon>Micrococcales</taxon>
        <taxon>Cellulomonadaceae</taxon>
        <taxon>Paraoerskovia</taxon>
    </lineage>
</organism>
<dbReference type="PANTHER" id="PTHR35526">
    <property type="entry name" value="ANTI-SIGMA-F FACTOR RSBW-RELATED"/>
    <property type="match status" value="1"/>
</dbReference>
<proteinExistence type="predicted"/>
<evidence type="ECO:0000259" key="3">
    <source>
        <dbReference type="Pfam" id="PF13581"/>
    </source>
</evidence>
<keyword evidence="5" id="KW-1185">Reference proteome</keyword>
<protein>
    <recommendedName>
        <fullName evidence="3">Histidine kinase/HSP90-like ATPase domain-containing protein</fullName>
    </recommendedName>
</protein>
<name>A0ABM8G1D6_9CELL</name>
<accession>A0ABM8G1D6</accession>
<dbReference type="RefSeq" id="WP_286218835.1">
    <property type="nucleotide sequence ID" value="NZ_AP027729.1"/>
</dbReference>
<dbReference type="Gene3D" id="3.30.565.10">
    <property type="entry name" value="Histidine kinase-like ATPase, C-terminal domain"/>
    <property type="match status" value="1"/>
</dbReference>
<dbReference type="InterPro" id="IPR036890">
    <property type="entry name" value="HATPase_C_sf"/>
</dbReference>
<dbReference type="Pfam" id="PF13581">
    <property type="entry name" value="HATPase_c_2"/>
    <property type="match status" value="1"/>
</dbReference>
<keyword evidence="1" id="KW-0418">Kinase</keyword>
<dbReference type="SUPFAM" id="SSF55874">
    <property type="entry name" value="ATPase domain of HSP90 chaperone/DNA topoisomerase II/histidine kinase"/>
    <property type="match status" value="1"/>
</dbReference>
<feature type="compositionally biased region" description="Basic and acidic residues" evidence="2">
    <location>
        <begin position="39"/>
        <end position="49"/>
    </location>
</feature>